<name>A0A7S1ZNG9_TRICV</name>
<gene>
    <name evidence="2" type="ORF">OSIN01602_LOCUS12661</name>
</gene>
<feature type="region of interest" description="Disordered" evidence="1">
    <location>
        <begin position="143"/>
        <end position="279"/>
    </location>
</feature>
<feature type="compositionally biased region" description="Polar residues" evidence="1">
    <location>
        <begin position="227"/>
        <end position="240"/>
    </location>
</feature>
<feature type="compositionally biased region" description="Low complexity" evidence="1">
    <location>
        <begin position="205"/>
        <end position="215"/>
    </location>
</feature>
<feature type="region of interest" description="Disordered" evidence="1">
    <location>
        <begin position="59"/>
        <end position="102"/>
    </location>
</feature>
<feature type="compositionally biased region" description="Basic and acidic residues" evidence="1">
    <location>
        <begin position="156"/>
        <end position="168"/>
    </location>
</feature>
<dbReference type="AlphaFoldDB" id="A0A7S1ZNG9"/>
<evidence type="ECO:0000313" key="2">
    <source>
        <dbReference type="EMBL" id="CAD9344595.1"/>
    </source>
</evidence>
<protein>
    <submittedName>
        <fullName evidence="2">Uncharacterized protein</fullName>
    </submittedName>
</protein>
<organism evidence="2">
    <name type="scientific">Trieres chinensis</name>
    <name type="common">Marine centric diatom</name>
    <name type="synonym">Odontella sinensis</name>
    <dbReference type="NCBI Taxonomy" id="1514140"/>
    <lineage>
        <taxon>Eukaryota</taxon>
        <taxon>Sar</taxon>
        <taxon>Stramenopiles</taxon>
        <taxon>Ochrophyta</taxon>
        <taxon>Bacillariophyta</taxon>
        <taxon>Mediophyceae</taxon>
        <taxon>Biddulphiophycidae</taxon>
        <taxon>Eupodiscales</taxon>
        <taxon>Parodontellaceae</taxon>
        <taxon>Trieres</taxon>
    </lineage>
</organism>
<dbReference type="EMBL" id="HBGO01022013">
    <property type="protein sequence ID" value="CAD9344595.1"/>
    <property type="molecule type" value="Transcribed_RNA"/>
</dbReference>
<proteinExistence type="predicted"/>
<sequence length="351" mass="38473">MSPTKAFTASRYPTPQRHAEVAREPRCLRANCKRKKAMARSAWSYVGFGGRRDSVSIRVPEEGDTVGSKGSVITPVATRRLSQRARMPPQRRSSQRARMATDDFDLIVRPSLARLPSSEKPCKLSRRERGTYELRFNDNSGVASIVNSEGNLPATEKAEKLGEDKGTGEPESVDATSREESQPNDTRTPLSHALESSARECPDDTTTGQTNTRRTSNVATGLPPSGTALSSSQGQNTPNVSDPAKGIAENEDSVKEKRHPRPIHGDTNDTSTTSKPTTSVHDWLSEMDSEFGVKNRMERHASAFEKEFGCLAFVAMAADQYGIEPILDRCNVTAFGDRACLHRAISKLPRV</sequence>
<reference evidence="2" key="1">
    <citation type="submission" date="2021-01" db="EMBL/GenBank/DDBJ databases">
        <authorList>
            <person name="Corre E."/>
            <person name="Pelletier E."/>
            <person name="Niang G."/>
            <person name="Scheremetjew M."/>
            <person name="Finn R."/>
            <person name="Kale V."/>
            <person name="Holt S."/>
            <person name="Cochrane G."/>
            <person name="Meng A."/>
            <person name="Brown T."/>
            <person name="Cohen L."/>
        </authorList>
    </citation>
    <scope>NUCLEOTIDE SEQUENCE</scope>
    <source>
        <strain evidence="2">Grunow 1884</strain>
    </source>
</reference>
<feature type="compositionally biased region" description="Polar residues" evidence="1">
    <location>
        <begin position="1"/>
        <end position="13"/>
    </location>
</feature>
<evidence type="ECO:0000256" key="1">
    <source>
        <dbReference type="SAM" id="MobiDB-lite"/>
    </source>
</evidence>
<feature type="compositionally biased region" description="Low complexity" evidence="1">
    <location>
        <begin position="268"/>
        <end position="279"/>
    </location>
</feature>
<feature type="region of interest" description="Disordered" evidence="1">
    <location>
        <begin position="1"/>
        <end position="22"/>
    </location>
</feature>
<accession>A0A7S1ZNG9</accession>